<dbReference type="EC" id="2.7.2.8" evidence="9"/>
<keyword evidence="13" id="KW-1185">Reference proteome</keyword>
<evidence type="ECO:0000256" key="5">
    <source>
        <dbReference type="ARBA" id="ARBA00022741"/>
    </source>
</evidence>
<evidence type="ECO:0000256" key="4">
    <source>
        <dbReference type="ARBA" id="ARBA00022679"/>
    </source>
</evidence>
<keyword evidence="7 9" id="KW-0067">ATP-binding</keyword>
<comment type="similarity">
    <text evidence="9">Belongs to the acetylglutamate kinase family. ArgB subfamily.</text>
</comment>
<feature type="site" description="Transition state stabilizer" evidence="9">
    <location>
        <position position="254"/>
    </location>
</feature>
<evidence type="ECO:0000256" key="7">
    <source>
        <dbReference type="ARBA" id="ARBA00022840"/>
    </source>
</evidence>
<protein>
    <recommendedName>
        <fullName evidence="9">Acetylglutamate kinase</fullName>
        <ecNumber evidence="9">2.7.2.8</ecNumber>
    </recommendedName>
    <alternativeName>
        <fullName evidence="9">N-acetyl-L-glutamate 5-phosphotransferase</fullName>
    </alternativeName>
    <alternativeName>
        <fullName evidence="9">NAG kinase</fullName>
        <shortName evidence="9">NAGK</shortName>
    </alternativeName>
</protein>
<evidence type="ECO:0000256" key="1">
    <source>
        <dbReference type="ARBA" id="ARBA00004828"/>
    </source>
</evidence>
<dbReference type="PANTHER" id="PTHR23342">
    <property type="entry name" value="N-ACETYLGLUTAMATE SYNTHASE"/>
    <property type="match status" value="1"/>
</dbReference>
<comment type="caution">
    <text evidence="12">The sequence shown here is derived from an EMBL/GenBank/DDBJ whole genome shotgun (WGS) entry which is preliminary data.</text>
</comment>
<name>A0ABN2XJU8_9ACTN</name>
<keyword evidence="5 9" id="KW-0547">Nucleotide-binding</keyword>
<organism evidence="12 13">
    <name type="scientific">Kitasatospora saccharophila</name>
    <dbReference type="NCBI Taxonomy" id="407973"/>
    <lineage>
        <taxon>Bacteria</taxon>
        <taxon>Bacillati</taxon>
        <taxon>Actinomycetota</taxon>
        <taxon>Actinomycetes</taxon>
        <taxon>Kitasatosporales</taxon>
        <taxon>Streptomycetaceae</taxon>
        <taxon>Kitasatospora</taxon>
    </lineage>
</organism>
<comment type="subcellular location">
    <subcellularLocation>
        <location evidence="9">Cytoplasm</location>
    </subcellularLocation>
</comment>
<evidence type="ECO:0000256" key="2">
    <source>
        <dbReference type="ARBA" id="ARBA00022571"/>
    </source>
</evidence>
<comment type="pathway">
    <text evidence="1 9">Amino-acid biosynthesis; L-arginine biosynthesis; N(2)-acetyl-L-ornithine from L-glutamate: step 2/4.</text>
</comment>
<keyword evidence="4 9" id="KW-0808">Transferase</keyword>
<evidence type="ECO:0000313" key="12">
    <source>
        <dbReference type="EMBL" id="GAA2113022.1"/>
    </source>
</evidence>
<dbReference type="EMBL" id="BAAANS010000044">
    <property type="protein sequence ID" value="GAA2113022.1"/>
    <property type="molecule type" value="Genomic_DNA"/>
</dbReference>
<reference evidence="12 13" key="1">
    <citation type="journal article" date="2019" name="Int. J. Syst. Evol. Microbiol.">
        <title>The Global Catalogue of Microorganisms (GCM) 10K type strain sequencing project: providing services to taxonomists for standard genome sequencing and annotation.</title>
        <authorList>
            <consortium name="The Broad Institute Genomics Platform"/>
            <consortium name="The Broad Institute Genome Sequencing Center for Infectious Disease"/>
            <person name="Wu L."/>
            <person name="Ma J."/>
        </authorList>
    </citation>
    <scope>NUCLEOTIDE SEQUENCE [LARGE SCALE GENOMIC DNA]</scope>
    <source>
        <strain evidence="12 13">JCM 14559</strain>
    </source>
</reference>
<dbReference type="SUPFAM" id="SSF53633">
    <property type="entry name" value="Carbamate kinase-like"/>
    <property type="match status" value="1"/>
</dbReference>
<dbReference type="Gene3D" id="3.40.1160.10">
    <property type="entry name" value="Acetylglutamate kinase-like"/>
    <property type="match status" value="1"/>
</dbReference>
<evidence type="ECO:0000259" key="11">
    <source>
        <dbReference type="Pfam" id="PF00696"/>
    </source>
</evidence>
<sequence length="332" mass="33227">MVAELGARTSDRGPDLLSCLAGLRAHRGATVVLKFGGNAMVDRELKESFARSAVLLRYAGLRPVVVHGGGPQIDAHLRRIGLRAPFAGGLRVTTPEVADEVRMVLAGQVQRELVGLINAHGPFAVGLTGEDAGTLAAVKRWGRADGRRVDLGRVGEVAEVRTGLLAALLADGRIPVLSSIAPAADRSDGAVYNVNADTAAAAVAGALGADSLLMLTDVPGLYRSWPPQGPPVEQLDADGLARMLPALAGGMAPKAAACLAALRAGVGEVRMLDGRVPGAVLRAFGPDAPGTRVVAGAASGGPASGGVASGGPASGGAASGGPVDEGALLALR</sequence>
<keyword evidence="2 9" id="KW-0055">Arginine biosynthesis</keyword>
<dbReference type="Proteomes" id="UP001500897">
    <property type="component" value="Unassembled WGS sequence"/>
</dbReference>
<dbReference type="InterPro" id="IPR036393">
    <property type="entry name" value="AceGlu_kinase-like_sf"/>
</dbReference>
<dbReference type="Pfam" id="PF00696">
    <property type="entry name" value="AA_kinase"/>
    <property type="match status" value="1"/>
</dbReference>
<feature type="binding site" evidence="9">
    <location>
        <position position="193"/>
    </location>
    <ligand>
        <name>substrate</name>
    </ligand>
</feature>
<feature type="domain" description="Aspartate/glutamate/uridylate kinase" evidence="11">
    <location>
        <begin position="30"/>
        <end position="271"/>
    </location>
</feature>
<feature type="compositionally biased region" description="Gly residues" evidence="10">
    <location>
        <begin position="298"/>
        <end position="319"/>
    </location>
</feature>
<evidence type="ECO:0000256" key="3">
    <source>
        <dbReference type="ARBA" id="ARBA00022605"/>
    </source>
</evidence>
<dbReference type="InterPro" id="IPR001057">
    <property type="entry name" value="Glu/AcGlu_kinase"/>
</dbReference>
<evidence type="ECO:0000256" key="9">
    <source>
        <dbReference type="HAMAP-Rule" id="MF_00082"/>
    </source>
</evidence>
<dbReference type="InterPro" id="IPR004662">
    <property type="entry name" value="AcgluKinase_fam"/>
</dbReference>
<dbReference type="NCBIfam" id="TIGR00761">
    <property type="entry name" value="argB"/>
    <property type="match status" value="1"/>
</dbReference>
<comment type="function">
    <text evidence="9">Catalyzes the ATP-dependent phosphorylation of N-acetyl-L-glutamate.</text>
</comment>
<dbReference type="HAMAP" id="MF_00082">
    <property type="entry name" value="ArgB"/>
    <property type="match status" value="1"/>
</dbReference>
<dbReference type="InterPro" id="IPR001048">
    <property type="entry name" value="Asp/Glu/Uridylate_kinase"/>
</dbReference>
<evidence type="ECO:0000256" key="10">
    <source>
        <dbReference type="SAM" id="MobiDB-lite"/>
    </source>
</evidence>
<feature type="region of interest" description="Disordered" evidence="10">
    <location>
        <begin position="295"/>
        <end position="332"/>
    </location>
</feature>
<comment type="catalytic activity">
    <reaction evidence="8 9">
        <text>N-acetyl-L-glutamate + ATP = N-acetyl-L-glutamyl 5-phosphate + ADP</text>
        <dbReference type="Rhea" id="RHEA:14629"/>
        <dbReference type="ChEBI" id="CHEBI:30616"/>
        <dbReference type="ChEBI" id="CHEBI:44337"/>
        <dbReference type="ChEBI" id="CHEBI:57936"/>
        <dbReference type="ChEBI" id="CHEBI:456216"/>
        <dbReference type="EC" id="2.7.2.8"/>
    </reaction>
</comment>
<evidence type="ECO:0000256" key="8">
    <source>
        <dbReference type="ARBA" id="ARBA00048141"/>
    </source>
</evidence>
<accession>A0ABN2XJU8</accession>
<evidence type="ECO:0000256" key="6">
    <source>
        <dbReference type="ARBA" id="ARBA00022777"/>
    </source>
</evidence>
<dbReference type="GO" id="GO:0016301">
    <property type="term" value="F:kinase activity"/>
    <property type="evidence" value="ECO:0007669"/>
    <property type="project" value="UniProtKB-KW"/>
</dbReference>
<proteinExistence type="inferred from homology"/>
<keyword evidence="3 9" id="KW-0028">Amino-acid biosynthesis</keyword>
<feature type="site" description="Transition state stabilizer" evidence="9">
    <location>
        <position position="34"/>
    </location>
</feature>
<feature type="binding site" evidence="9">
    <location>
        <position position="91"/>
    </location>
    <ligand>
        <name>substrate</name>
    </ligand>
</feature>
<keyword evidence="9" id="KW-0963">Cytoplasm</keyword>
<dbReference type="PANTHER" id="PTHR23342:SF0">
    <property type="entry name" value="N-ACETYLGLUTAMATE SYNTHASE, MITOCHONDRIAL"/>
    <property type="match status" value="1"/>
</dbReference>
<evidence type="ECO:0000313" key="13">
    <source>
        <dbReference type="Proteomes" id="UP001500897"/>
    </source>
</evidence>
<dbReference type="InterPro" id="IPR037528">
    <property type="entry name" value="ArgB"/>
</dbReference>
<dbReference type="PRINTS" id="PR00474">
    <property type="entry name" value="GLU5KINASE"/>
</dbReference>
<feature type="binding site" evidence="9">
    <location>
        <begin position="69"/>
        <end position="70"/>
    </location>
    <ligand>
        <name>substrate</name>
    </ligand>
</feature>
<gene>
    <name evidence="12" type="primary">argB_2</name>
    <name evidence="9" type="synonym">argB</name>
    <name evidence="12" type="ORF">GCM10009759_56330</name>
</gene>
<keyword evidence="6 9" id="KW-0418">Kinase</keyword>